<evidence type="ECO:0000259" key="4">
    <source>
        <dbReference type="Pfam" id="PF00535"/>
    </source>
</evidence>
<dbReference type="PANTHER" id="PTHR43685">
    <property type="entry name" value="GLYCOSYLTRANSFERASE"/>
    <property type="match status" value="1"/>
</dbReference>
<gene>
    <name evidence="5" type="ORF">BJ987_002702</name>
</gene>
<organism evidence="5 6">
    <name type="scientific">Nocardia goodfellowii</name>
    <dbReference type="NCBI Taxonomy" id="882446"/>
    <lineage>
        <taxon>Bacteria</taxon>
        <taxon>Bacillati</taxon>
        <taxon>Actinomycetota</taxon>
        <taxon>Actinomycetes</taxon>
        <taxon>Mycobacteriales</taxon>
        <taxon>Nocardiaceae</taxon>
        <taxon>Nocardia</taxon>
    </lineage>
</organism>
<keyword evidence="6" id="KW-1185">Reference proteome</keyword>
<sequence length="294" mass="32622">MSPSATAKTTVVIATRNRAAELSRTLRELTALRPCPPIVLVDNASTDDTVDAAAAFEGVEIVRLPDNLGAAARNIGVARAKTPYVAFSDDDSWWADDALPTAERMLDEHPRLGLIAGRTLVGAEHRDDPVNELMAHSPLGHPPGLPGPLVLGFLACAAVVRKEAYQRAAGFSSLLHFGAEERLLSLDLAADGWHLCYVPHVRAHHHPSRRRPPPPWRRRVEQRNNALITWMRRPWRRCIAETSRLLGRAVRDPETLLVVGGLVRRLPRALAQRRQLPPEVERGARTLELLHERK</sequence>
<proteinExistence type="inferred from homology"/>
<dbReference type="Gene3D" id="3.90.550.10">
    <property type="entry name" value="Spore Coat Polysaccharide Biosynthesis Protein SpsA, Chain A"/>
    <property type="match status" value="1"/>
</dbReference>
<keyword evidence="3" id="KW-0808">Transferase</keyword>
<comment type="similarity">
    <text evidence="1">Belongs to the glycosyltransferase 2 family.</text>
</comment>
<keyword evidence="2" id="KW-0328">Glycosyltransferase</keyword>
<reference evidence="5 6" key="1">
    <citation type="submission" date="2021-03" db="EMBL/GenBank/DDBJ databases">
        <title>Sequencing the genomes of 1000 actinobacteria strains.</title>
        <authorList>
            <person name="Klenk H.-P."/>
        </authorList>
    </citation>
    <scope>NUCLEOTIDE SEQUENCE [LARGE SCALE GENOMIC DNA]</scope>
    <source>
        <strain evidence="5 6">DSM 45516</strain>
    </source>
</reference>
<dbReference type="Pfam" id="PF00535">
    <property type="entry name" value="Glycos_transf_2"/>
    <property type="match status" value="1"/>
</dbReference>
<dbReference type="PANTHER" id="PTHR43685:SF5">
    <property type="entry name" value="GLYCOSYLTRANSFERASE EPSE-RELATED"/>
    <property type="match status" value="1"/>
</dbReference>
<dbReference type="InterPro" id="IPR050834">
    <property type="entry name" value="Glycosyltransf_2"/>
</dbReference>
<evidence type="ECO:0000313" key="5">
    <source>
        <dbReference type="EMBL" id="MBP2189801.1"/>
    </source>
</evidence>
<dbReference type="RefSeq" id="WP_209889014.1">
    <property type="nucleotide sequence ID" value="NZ_JAGGMR010000001.1"/>
</dbReference>
<evidence type="ECO:0000313" key="6">
    <source>
        <dbReference type="Proteomes" id="UP001519325"/>
    </source>
</evidence>
<evidence type="ECO:0000256" key="1">
    <source>
        <dbReference type="ARBA" id="ARBA00006739"/>
    </source>
</evidence>
<dbReference type="Proteomes" id="UP001519325">
    <property type="component" value="Unassembled WGS sequence"/>
</dbReference>
<evidence type="ECO:0000256" key="2">
    <source>
        <dbReference type="ARBA" id="ARBA00022676"/>
    </source>
</evidence>
<dbReference type="EMBL" id="JAGGMR010000001">
    <property type="protein sequence ID" value="MBP2189801.1"/>
    <property type="molecule type" value="Genomic_DNA"/>
</dbReference>
<dbReference type="InterPro" id="IPR029044">
    <property type="entry name" value="Nucleotide-diphossugar_trans"/>
</dbReference>
<dbReference type="InterPro" id="IPR001173">
    <property type="entry name" value="Glyco_trans_2-like"/>
</dbReference>
<protein>
    <submittedName>
        <fullName evidence="5">GT2 family glycosyltransferase</fullName>
    </submittedName>
</protein>
<feature type="domain" description="Glycosyltransferase 2-like" evidence="4">
    <location>
        <begin position="10"/>
        <end position="165"/>
    </location>
</feature>
<name>A0ABS4QDN8_9NOCA</name>
<comment type="caution">
    <text evidence="5">The sequence shown here is derived from an EMBL/GenBank/DDBJ whole genome shotgun (WGS) entry which is preliminary data.</text>
</comment>
<dbReference type="SUPFAM" id="SSF53448">
    <property type="entry name" value="Nucleotide-diphospho-sugar transferases"/>
    <property type="match status" value="1"/>
</dbReference>
<accession>A0ABS4QDN8</accession>
<evidence type="ECO:0000256" key="3">
    <source>
        <dbReference type="ARBA" id="ARBA00022679"/>
    </source>
</evidence>